<keyword evidence="3" id="KW-1185">Reference proteome</keyword>
<reference evidence="2" key="1">
    <citation type="submission" date="2022-07" db="EMBL/GenBank/DDBJ databases">
        <title>Phylogenomic reconstructions and comparative analyses of Kickxellomycotina fungi.</title>
        <authorList>
            <person name="Reynolds N.K."/>
            <person name="Stajich J.E."/>
            <person name="Barry K."/>
            <person name="Grigoriev I.V."/>
            <person name="Crous P."/>
            <person name="Smith M.E."/>
        </authorList>
    </citation>
    <scope>NUCLEOTIDE SEQUENCE</scope>
    <source>
        <strain evidence="2">NBRC 105413</strain>
    </source>
</reference>
<evidence type="ECO:0000313" key="3">
    <source>
        <dbReference type="Proteomes" id="UP001145021"/>
    </source>
</evidence>
<accession>A0A9W8CHS6</accession>
<keyword evidence="1" id="KW-0732">Signal</keyword>
<organism evidence="2 3">
    <name type="scientific">Coemansia asiatica</name>
    <dbReference type="NCBI Taxonomy" id="1052880"/>
    <lineage>
        <taxon>Eukaryota</taxon>
        <taxon>Fungi</taxon>
        <taxon>Fungi incertae sedis</taxon>
        <taxon>Zoopagomycota</taxon>
        <taxon>Kickxellomycotina</taxon>
        <taxon>Kickxellomycetes</taxon>
        <taxon>Kickxellales</taxon>
        <taxon>Kickxellaceae</taxon>
        <taxon>Coemansia</taxon>
    </lineage>
</organism>
<comment type="caution">
    <text evidence="2">The sequence shown here is derived from an EMBL/GenBank/DDBJ whole genome shotgun (WGS) entry which is preliminary data.</text>
</comment>
<evidence type="ECO:0000256" key="1">
    <source>
        <dbReference type="SAM" id="SignalP"/>
    </source>
</evidence>
<gene>
    <name evidence="2" type="ORF">LPJ64_004515</name>
</gene>
<dbReference type="EMBL" id="JANBOH010000225">
    <property type="protein sequence ID" value="KAJ1643736.1"/>
    <property type="molecule type" value="Genomic_DNA"/>
</dbReference>
<feature type="chain" id="PRO_5040981495" evidence="1">
    <location>
        <begin position="20"/>
        <end position="246"/>
    </location>
</feature>
<dbReference type="AlphaFoldDB" id="A0A9W8CHS6"/>
<protein>
    <submittedName>
        <fullName evidence="2">Uncharacterized protein</fullName>
    </submittedName>
</protein>
<proteinExistence type="predicted"/>
<feature type="signal peptide" evidence="1">
    <location>
        <begin position="1"/>
        <end position="19"/>
    </location>
</feature>
<name>A0A9W8CHS6_9FUNG</name>
<dbReference type="Proteomes" id="UP001145021">
    <property type="component" value="Unassembled WGS sequence"/>
</dbReference>
<evidence type="ECO:0000313" key="2">
    <source>
        <dbReference type="EMBL" id="KAJ1643736.1"/>
    </source>
</evidence>
<sequence>MKISSAASIAVFASALVSAIPVAQQQQDTQVSTTTTETITTTASTTTVTATSATTTPSTSISHELHTFTNAEQDKFIIDYGVPNIGVYIEGSDGIDGIYSRYPKPNPCQTHEIHTWEDDQGLGAVVDYADPYHYTVYQSGSAIVTVDLPTPSEYAEESDAEHHLRTFTNQLSETILIDYAVTDMGVVEFGDEGIYNIDEIPDSLDIARTDTWVNDQDGVKAVIDYAHASQYTVYDMSDNPIATIEN</sequence>